<accession>A0A7G9LA88</accession>
<dbReference type="SUPFAM" id="SSF56784">
    <property type="entry name" value="HAD-like"/>
    <property type="match status" value="1"/>
</dbReference>
<dbReference type="InterPro" id="IPR006379">
    <property type="entry name" value="HAD-SF_hydro_IIB"/>
</dbReference>
<dbReference type="SFLD" id="SFLDS00003">
    <property type="entry name" value="Haloacid_Dehalogenase"/>
    <property type="match status" value="1"/>
</dbReference>
<dbReference type="InterPro" id="IPR023214">
    <property type="entry name" value="HAD_sf"/>
</dbReference>
<gene>
    <name evidence="1" type="ORF">H9W90_15325</name>
</gene>
<sequence>MNLEKVKLVVSDMDGTLLNSKGEVSNQFFKLFKKLQEQNIHFCAASGRQHNSIVNKLASIKEEIYVIAENGGVAKMGKEVLLSNFLKAEKVIKLIPVLREIEDANIVLCCDNSAYIESKDAHFINLFQEYYHSFKQVDDLLDVAKTIPVFKIAVYHFKSSEDFTYPAIKHLKDEVLLKVSGQNWLDISDEKANKGNALRHVQKILNVSKEETMVFGDYHNDIEMLHEADFSFAMKNAHKDIKELANFSTESNDNFGVERVLEKLTENNKPY</sequence>
<dbReference type="InterPro" id="IPR000150">
    <property type="entry name" value="Cof"/>
</dbReference>
<dbReference type="PANTHER" id="PTHR10000">
    <property type="entry name" value="PHOSPHOSERINE PHOSPHATASE"/>
    <property type="match status" value="1"/>
</dbReference>
<dbReference type="EMBL" id="CP060695">
    <property type="protein sequence ID" value="QNM85537.1"/>
    <property type="molecule type" value="Genomic_DNA"/>
</dbReference>
<dbReference type="SFLD" id="SFLDG01140">
    <property type="entry name" value="C2.B:_Phosphomannomutase_and_P"/>
    <property type="match status" value="1"/>
</dbReference>
<dbReference type="Proteomes" id="UP000515808">
    <property type="component" value="Chromosome"/>
</dbReference>
<dbReference type="PROSITE" id="PS01228">
    <property type="entry name" value="COF_1"/>
    <property type="match status" value="1"/>
</dbReference>
<dbReference type="GO" id="GO:0016791">
    <property type="term" value="F:phosphatase activity"/>
    <property type="evidence" value="ECO:0007669"/>
    <property type="project" value="TreeGrafter"/>
</dbReference>
<dbReference type="NCBIfam" id="TIGR00099">
    <property type="entry name" value="Cof-subfamily"/>
    <property type="match status" value="1"/>
</dbReference>
<dbReference type="Pfam" id="PF08282">
    <property type="entry name" value="Hydrolase_3"/>
    <property type="match status" value="1"/>
</dbReference>
<dbReference type="GO" id="GO:0000287">
    <property type="term" value="F:magnesium ion binding"/>
    <property type="evidence" value="ECO:0007669"/>
    <property type="project" value="TreeGrafter"/>
</dbReference>
<dbReference type="SFLD" id="SFLDG01144">
    <property type="entry name" value="C2.B.4:_PGP_Like"/>
    <property type="match status" value="1"/>
</dbReference>
<keyword evidence="1" id="KW-0378">Hydrolase</keyword>
<organism evidence="1 2">
    <name type="scientific">Polaribacter pectinis</name>
    <dbReference type="NCBI Taxonomy" id="2738844"/>
    <lineage>
        <taxon>Bacteria</taxon>
        <taxon>Pseudomonadati</taxon>
        <taxon>Bacteroidota</taxon>
        <taxon>Flavobacteriia</taxon>
        <taxon>Flavobacteriales</taxon>
        <taxon>Flavobacteriaceae</taxon>
    </lineage>
</organism>
<keyword evidence="2" id="KW-1185">Reference proteome</keyword>
<dbReference type="InterPro" id="IPR036412">
    <property type="entry name" value="HAD-like_sf"/>
</dbReference>
<dbReference type="GO" id="GO:0005829">
    <property type="term" value="C:cytosol"/>
    <property type="evidence" value="ECO:0007669"/>
    <property type="project" value="TreeGrafter"/>
</dbReference>
<dbReference type="Gene3D" id="3.30.1240.10">
    <property type="match status" value="1"/>
</dbReference>
<dbReference type="AlphaFoldDB" id="A0A7G9LA88"/>
<dbReference type="RefSeq" id="WP_187482445.1">
    <property type="nucleotide sequence ID" value="NZ_CP060695.1"/>
</dbReference>
<dbReference type="KEGG" id="ppec:H9W90_15325"/>
<protein>
    <submittedName>
        <fullName evidence="1">HAD family hydrolase</fullName>
    </submittedName>
</protein>
<evidence type="ECO:0000313" key="2">
    <source>
        <dbReference type="Proteomes" id="UP000515808"/>
    </source>
</evidence>
<name>A0A7G9LA88_9FLAO</name>
<evidence type="ECO:0000313" key="1">
    <source>
        <dbReference type="EMBL" id="QNM85537.1"/>
    </source>
</evidence>
<dbReference type="PANTHER" id="PTHR10000:SF8">
    <property type="entry name" value="HAD SUPERFAMILY HYDROLASE-LIKE, TYPE 3"/>
    <property type="match status" value="1"/>
</dbReference>
<reference evidence="1 2" key="1">
    <citation type="submission" date="2020-08" db="EMBL/GenBank/DDBJ databases">
        <title>Polaribacter sp. L12M9 isolated from gut of the Korean scallop.</title>
        <authorList>
            <person name="Jeong Y.S."/>
        </authorList>
    </citation>
    <scope>NUCLEOTIDE SEQUENCE [LARGE SCALE GENOMIC DNA]</scope>
    <source>
        <strain evidence="1 2">L12M9</strain>
    </source>
</reference>
<dbReference type="Gene3D" id="3.40.50.1000">
    <property type="entry name" value="HAD superfamily/HAD-like"/>
    <property type="match status" value="1"/>
</dbReference>
<dbReference type="NCBIfam" id="TIGR01484">
    <property type="entry name" value="HAD-SF-IIB"/>
    <property type="match status" value="1"/>
</dbReference>
<proteinExistence type="predicted"/>